<dbReference type="RefSeq" id="WP_075135587.1">
    <property type="nucleotide sequence ID" value="NZ_MSIF01000014.1"/>
</dbReference>
<dbReference type="AlphaFoldDB" id="A0A7Z1AXI2"/>
<dbReference type="Gene3D" id="1.10.720.30">
    <property type="entry name" value="SAP domain"/>
    <property type="match status" value="1"/>
</dbReference>
<protein>
    <recommendedName>
        <fullName evidence="2">SAP domain-containing protein</fullName>
    </recommendedName>
</protein>
<evidence type="ECO:0000256" key="1">
    <source>
        <dbReference type="SAM" id="MobiDB-lite"/>
    </source>
</evidence>
<feature type="domain" description="SAP" evidence="2">
    <location>
        <begin position="2"/>
        <end position="36"/>
    </location>
</feature>
<sequence>MYGTWSYSELQAECKKRGLSALGKKAELVDRLSAGQAADSAALSMLGAVSLALAGLTDNSRDAGAVKLAQRYAAVIDEAEVAQDALNELGPKLLAVLESLGATPKGRAALTIKGGGAARGGAVKSEMDELRERRRRAREHGAQAVDTTSSPSHA</sequence>
<evidence type="ECO:0000313" key="4">
    <source>
        <dbReference type="Proteomes" id="UP000185696"/>
    </source>
</evidence>
<evidence type="ECO:0000259" key="2">
    <source>
        <dbReference type="PROSITE" id="PS50800"/>
    </source>
</evidence>
<accession>A0A7Z1AXI2</accession>
<feature type="region of interest" description="Disordered" evidence="1">
    <location>
        <begin position="116"/>
        <end position="154"/>
    </location>
</feature>
<reference evidence="3 4" key="1">
    <citation type="submission" date="2016-12" db="EMBL/GenBank/DDBJ databases">
        <title>The draft genome sequence of Actinophytocola xinjiangensis.</title>
        <authorList>
            <person name="Wang W."/>
            <person name="Yuan L."/>
        </authorList>
    </citation>
    <scope>NUCLEOTIDE SEQUENCE [LARGE SCALE GENOMIC DNA]</scope>
    <source>
        <strain evidence="3 4">CGMCC 4.4663</strain>
    </source>
</reference>
<dbReference type="Pfam" id="PF23931">
    <property type="entry name" value="Terminase_6"/>
    <property type="match status" value="1"/>
</dbReference>
<feature type="compositionally biased region" description="Polar residues" evidence="1">
    <location>
        <begin position="145"/>
        <end position="154"/>
    </location>
</feature>
<dbReference type="Pfam" id="PF02037">
    <property type="entry name" value="SAP"/>
    <property type="match status" value="1"/>
</dbReference>
<comment type="caution">
    <text evidence="3">The sequence shown here is derived from an EMBL/GenBank/DDBJ whole genome shotgun (WGS) entry which is preliminary data.</text>
</comment>
<dbReference type="InterPro" id="IPR003034">
    <property type="entry name" value="SAP_dom"/>
</dbReference>
<dbReference type="EMBL" id="MSIF01000014">
    <property type="protein sequence ID" value="OLF07747.1"/>
    <property type="molecule type" value="Genomic_DNA"/>
</dbReference>
<dbReference type="InterPro" id="IPR036361">
    <property type="entry name" value="SAP_dom_sf"/>
</dbReference>
<dbReference type="SUPFAM" id="SSF68906">
    <property type="entry name" value="SAP domain"/>
    <property type="match status" value="1"/>
</dbReference>
<proteinExistence type="predicted"/>
<keyword evidence="4" id="KW-1185">Reference proteome</keyword>
<gene>
    <name evidence="3" type="ORF">BLA60_25800</name>
</gene>
<dbReference type="PROSITE" id="PS50800">
    <property type="entry name" value="SAP"/>
    <property type="match status" value="1"/>
</dbReference>
<name>A0A7Z1AXI2_9PSEU</name>
<evidence type="ECO:0000313" key="3">
    <source>
        <dbReference type="EMBL" id="OLF07747.1"/>
    </source>
</evidence>
<dbReference type="SMART" id="SM00513">
    <property type="entry name" value="SAP"/>
    <property type="match status" value="1"/>
</dbReference>
<organism evidence="3 4">
    <name type="scientific">Actinophytocola xinjiangensis</name>
    <dbReference type="NCBI Taxonomy" id="485602"/>
    <lineage>
        <taxon>Bacteria</taxon>
        <taxon>Bacillati</taxon>
        <taxon>Actinomycetota</taxon>
        <taxon>Actinomycetes</taxon>
        <taxon>Pseudonocardiales</taxon>
        <taxon>Pseudonocardiaceae</taxon>
    </lineage>
</organism>
<dbReference type="Proteomes" id="UP000185696">
    <property type="component" value="Unassembled WGS sequence"/>
</dbReference>
<dbReference type="InterPro" id="IPR057630">
    <property type="entry name" value="Terminase_6"/>
</dbReference>